<accession>A0A6J5YLG8</accession>
<evidence type="ECO:0000256" key="1">
    <source>
        <dbReference type="ARBA" id="ARBA00004173"/>
    </source>
</evidence>
<keyword evidence="3" id="KW-0808">Transferase</keyword>
<dbReference type="Gene3D" id="3.40.50.12710">
    <property type="match status" value="1"/>
</dbReference>
<dbReference type="PANTHER" id="PTHR12049:SF7">
    <property type="entry name" value="PROTEIN ARGININE METHYLTRANSFERASE NDUFAF7, MITOCHONDRIAL"/>
    <property type="match status" value="1"/>
</dbReference>
<name>A0A6J5YLG8_9ZZZZ</name>
<dbReference type="InterPro" id="IPR038375">
    <property type="entry name" value="NDUFAF7_sf"/>
</dbReference>
<protein>
    <submittedName>
        <fullName evidence="5">Unannotated protein</fullName>
    </submittedName>
</protein>
<sequence>MGAGPGTLARSVRIAAPECSSSLLYVLVEQSAFQRNMHAEHLPGWMGERNGFELEAFVASPQAGDGPQFVSSAQLPAMFSGVLLANELLDNLPFDIVRVRNSASAGQSPGQPDDQPSNRFVEQLNVSLGPDGELELVVGPAPAAVTEDVLALAVRAPELPVDTWFPWHGEARFWLTEVERRVSTGHILVFDYGAPTSELAQRPDMGWLRTFRDQQRGSHPLDDPGAQDITTDIGIDQFQLRSSAEVTSQAAFLRLHGIDVLVEQGRAVWNERAHIADLAAIKGRSAVREAEALLDPEGLGSFVALHWRIDG</sequence>
<dbReference type="Pfam" id="PF02636">
    <property type="entry name" value="Methyltransf_28"/>
    <property type="match status" value="1"/>
</dbReference>
<evidence type="ECO:0000256" key="4">
    <source>
        <dbReference type="ARBA" id="ARBA00023128"/>
    </source>
</evidence>
<keyword evidence="4" id="KW-0496">Mitochondrion</keyword>
<comment type="subcellular location">
    <subcellularLocation>
        <location evidence="1">Mitochondrion</location>
    </subcellularLocation>
</comment>
<evidence type="ECO:0000256" key="2">
    <source>
        <dbReference type="ARBA" id="ARBA00022603"/>
    </source>
</evidence>
<organism evidence="5">
    <name type="scientific">freshwater metagenome</name>
    <dbReference type="NCBI Taxonomy" id="449393"/>
    <lineage>
        <taxon>unclassified sequences</taxon>
        <taxon>metagenomes</taxon>
        <taxon>ecological metagenomes</taxon>
    </lineage>
</organism>
<dbReference type="InterPro" id="IPR003788">
    <property type="entry name" value="NDUFAF7"/>
</dbReference>
<dbReference type="PANTHER" id="PTHR12049">
    <property type="entry name" value="PROTEIN ARGININE METHYLTRANSFERASE NDUFAF7, MITOCHONDRIAL"/>
    <property type="match status" value="1"/>
</dbReference>
<dbReference type="GO" id="GO:0032259">
    <property type="term" value="P:methylation"/>
    <property type="evidence" value="ECO:0007669"/>
    <property type="project" value="UniProtKB-KW"/>
</dbReference>
<dbReference type="InterPro" id="IPR029063">
    <property type="entry name" value="SAM-dependent_MTases_sf"/>
</dbReference>
<dbReference type="GO" id="GO:0035243">
    <property type="term" value="F:protein-arginine omega-N symmetric methyltransferase activity"/>
    <property type="evidence" value="ECO:0007669"/>
    <property type="project" value="TreeGrafter"/>
</dbReference>
<proteinExistence type="predicted"/>
<gene>
    <name evidence="5" type="ORF">UFOPK1392_02294</name>
</gene>
<evidence type="ECO:0000256" key="3">
    <source>
        <dbReference type="ARBA" id="ARBA00022679"/>
    </source>
</evidence>
<evidence type="ECO:0000313" key="5">
    <source>
        <dbReference type="EMBL" id="CAB4324519.1"/>
    </source>
</evidence>
<reference evidence="5" key="1">
    <citation type="submission" date="2020-05" db="EMBL/GenBank/DDBJ databases">
        <authorList>
            <person name="Chiriac C."/>
            <person name="Salcher M."/>
            <person name="Ghai R."/>
            <person name="Kavagutti S V."/>
        </authorList>
    </citation>
    <scope>NUCLEOTIDE SEQUENCE</scope>
</reference>
<keyword evidence="2" id="KW-0489">Methyltransferase</keyword>
<dbReference type="SUPFAM" id="SSF53335">
    <property type="entry name" value="S-adenosyl-L-methionine-dependent methyltransferases"/>
    <property type="match status" value="1"/>
</dbReference>
<dbReference type="EMBL" id="CAEMXZ010000162">
    <property type="protein sequence ID" value="CAB4324519.1"/>
    <property type="molecule type" value="Genomic_DNA"/>
</dbReference>
<dbReference type="GO" id="GO:0005739">
    <property type="term" value="C:mitochondrion"/>
    <property type="evidence" value="ECO:0007669"/>
    <property type="project" value="UniProtKB-SubCell"/>
</dbReference>
<dbReference type="AlphaFoldDB" id="A0A6J5YLG8"/>